<accession>A0ABQ5ANY5</accession>
<evidence type="ECO:0000313" key="3">
    <source>
        <dbReference type="Proteomes" id="UP001151760"/>
    </source>
</evidence>
<organism evidence="2 3">
    <name type="scientific">Tanacetum coccineum</name>
    <dbReference type="NCBI Taxonomy" id="301880"/>
    <lineage>
        <taxon>Eukaryota</taxon>
        <taxon>Viridiplantae</taxon>
        <taxon>Streptophyta</taxon>
        <taxon>Embryophyta</taxon>
        <taxon>Tracheophyta</taxon>
        <taxon>Spermatophyta</taxon>
        <taxon>Magnoliopsida</taxon>
        <taxon>eudicotyledons</taxon>
        <taxon>Gunneridae</taxon>
        <taxon>Pentapetalae</taxon>
        <taxon>asterids</taxon>
        <taxon>campanulids</taxon>
        <taxon>Asterales</taxon>
        <taxon>Asteraceae</taxon>
        <taxon>Asteroideae</taxon>
        <taxon>Anthemideae</taxon>
        <taxon>Anthemidinae</taxon>
        <taxon>Tanacetum</taxon>
    </lineage>
</organism>
<sequence length="447" mass="49674">MAGLEFCPKQHMVAYLEKTDRNIEFHQIMNFLTCSSINYALTVSPIVSTSFVEQFWMTAKSRTVNNISYIDATVASKPVTILEASIRSDLLFDDADGIDSLNNHAIFDTIQLIPSPTTYIPDSILEGSGGNHGGQSSNDASLSGNEDGLTLQSVYDLYVSLCKQVIAQAKVIKGLKAQVKKLKKGVKPLITHHKAWMKTRLERKTSLKKKGVHKEYVSKQGRKFVKSFKGEPSVHKDLDFDDLDDIVDEAMDYIKSKDAQDEGRTSYVALEEKESENKEVSTKAPKGTDKKNKGTNKQDGGTDSTKVSIDRQGEGTADQNEGKSVTQTAPTPTSTPTPTTPTPIVFGDDETIAQVLIIMSQNKEKLKKKEKGVELRDVEETERPRPTSTRSILTLRPLPKIDPNDKGKKRIEEEDESDTESKGITEAEKKFKQLTNDEEVAKKVQEE</sequence>
<proteinExistence type="predicted"/>
<reference evidence="2" key="2">
    <citation type="submission" date="2022-01" db="EMBL/GenBank/DDBJ databases">
        <authorList>
            <person name="Yamashiro T."/>
            <person name="Shiraishi A."/>
            <person name="Satake H."/>
            <person name="Nakayama K."/>
        </authorList>
    </citation>
    <scope>NUCLEOTIDE SEQUENCE</scope>
</reference>
<evidence type="ECO:0000313" key="2">
    <source>
        <dbReference type="EMBL" id="GJT04371.1"/>
    </source>
</evidence>
<name>A0ABQ5ANY5_9ASTR</name>
<comment type="caution">
    <text evidence="2">The sequence shown here is derived from an EMBL/GenBank/DDBJ whole genome shotgun (WGS) entry which is preliminary data.</text>
</comment>
<reference evidence="2" key="1">
    <citation type="journal article" date="2022" name="Int. J. Mol. Sci.">
        <title>Draft Genome of Tanacetum Coccineum: Genomic Comparison of Closely Related Tanacetum-Family Plants.</title>
        <authorList>
            <person name="Yamashiro T."/>
            <person name="Shiraishi A."/>
            <person name="Nakayama K."/>
            <person name="Satake H."/>
        </authorList>
    </citation>
    <scope>NUCLEOTIDE SEQUENCE</scope>
</reference>
<feature type="compositionally biased region" description="Basic and acidic residues" evidence="1">
    <location>
        <begin position="419"/>
        <end position="431"/>
    </location>
</feature>
<dbReference type="Proteomes" id="UP001151760">
    <property type="component" value="Unassembled WGS sequence"/>
</dbReference>
<keyword evidence="3" id="KW-1185">Reference proteome</keyword>
<protein>
    <submittedName>
        <fullName evidence="2">Uncharacterized protein</fullName>
    </submittedName>
</protein>
<feature type="compositionally biased region" description="Basic and acidic residues" evidence="1">
    <location>
        <begin position="402"/>
        <end position="412"/>
    </location>
</feature>
<evidence type="ECO:0000256" key="1">
    <source>
        <dbReference type="SAM" id="MobiDB-lite"/>
    </source>
</evidence>
<gene>
    <name evidence="2" type="ORF">Tco_0838833</name>
</gene>
<feature type="region of interest" description="Disordered" evidence="1">
    <location>
        <begin position="124"/>
        <end position="143"/>
    </location>
</feature>
<dbReference type="EMBL" id="BQNB010012504">
    <property type="protein sequence ID" value="GJT04371.1"/>
    <property type="molecule type" value="Genomic_DNA"/>
</dbReference>
<feature type="compositionally biased region" description="Basic and acidic residues" evidence="1">
    <location>
        <begin position="371"/>
        <end position="385"/>
    </location>
</feature>
<feature type="region of interest" description="Disordered" evidence="1">
    <location>
        <begin position="361"/>
        <end position="447"/>
    </location>
</feature>
<feature type="compositionally biased region" description="Basic and acidic residues" evidence="1">
    <location>
        <begin position="270"/>
        <end position="292"/>
    </location>
</feature>
<feature type="region of interest" description="Disordered" evidence="1">
    <location>
        <begin position="270"/>
        <end position="347"/>
    </location>
</feature>